<dbReference type="SUPFAM" id="SSF53335">
    <property type="entry name" value="S-adenosyl-L-methionine-dependent methyltransferases"/>
    <property type="match status" value="1"/>
</dbReference>
<evidence type="ECO:0000313" key="2">
    <source>
        <dbReference type="EMBL" id="GAD18122.1"/>
    </source>
</evidence>
<dbReference type="RefSeq" id="WP_023946482.1">
    <property type="nucleotide sequence ID" value="NZ_BASD01000004.1"/>
</dbReference>
<feature type="domain" description="Methyltransferase type 11" evidence="1">
    <location>
        <begin position="73"/>
        <end position="167"/>
    </location>
</feature>
<dbReference type="EMBL" id="BASD01000004">
    <property type="protein sequence ID" value="GAD18122.1"/>
    <property type="molecule type" value="Genomic_DNA"/>
</dbReference>
<dbReference type="Pfam" id="PF08241">
    <property type="entry name" value="Methyltransf_11"/>
    <property type="match status" value="1"/>
</dbReference>
<sequence length="285" mass="32800">MKETSKKLVEKHWDYTSHAKFYEYRPNYAPNSIDMLLLAAKNATNAMLSGGGANLSLKAESKHEKCKGLSVADIGAGTGNLSIMLLERGCEVVAVEPNDAMREIGQERTKDSRYMHHIQWKCAGGLDTGLESHAYDWVTFGSSFNVLDRDKALIETHRILKKGGLFSCMWNHRDLNDPIQEIAEEVILSIIPHYTRGVRRESQREKIEQHKDLFEHIIYIEEDFTFHQSIESYILAWRSVKNPYWDLETQEGEELFEKIAYSLRHSLPSEFGIKYTTRAWSARAK</sequence>
<dbReference type="GO" id="GO:0008757">
    <property type="term" value="F:S-adenosylmethionine-dependent methyltransferase activity"/>
    <property type="evidence" value="ECO:0007669"/>
    <property type="project" value="InterPro"/>
</dbReference>
<dbReference type="eggNOG" id="COG2226">
    <property type="taxonomic scope" value="Bacteria"/>
</dbReference>
<protein>
    <submittedName>
        <fullName evidence="2">Methyltransferase</fullName>
        <ecNumber evidence="2">2.1.1.-</ecNumber>
    </submittedName>
</protein>
<dbReference type="Gene3D" id="3.40.50.150">
    <property type="entry name" value="Vaccinia Virus protein VP39"/>
    <property type="match status" value="1"/>
</dbReference>
<dbReference type="OrthoDB" id="9797252at2"/>
<dbReference type="EC" id="2.1.1.-" evidence="2"/>
<dbReference type="AlphaFoldDB" id="T1DV07"/>
<proteinExistence type="predicted"/>
<dbReference type="Proteomes" id="UP000018143">
    <property type="component" value="Unassembled WGS sequence"/>
</dbReference>
<gene>
    <name evidence="2" type="ORF">HFN_1720</name>
</gene>
<dbReference type="GO" id="GO:0032259">
    <property type="term" value="P:methylation"/>
    <property type="evidence" value="ECO:0007669"/>
    <property type="project" value="UniProtKB-KW"/>
</dbReference>
<evidence type="ECO:0000313" key="3">
    <source>
        <dbReference type="Proteomes" id="UP000018143"/>
    </source>
</evidence>
<organism evidence="2 3">
    <name type="scientific">Helicobacter fennelliae MRY12-0050</name>
    <dbReference type="NCBI Taxonomy" id="1325130"/>
    <lineage>
        <taxon>Bacteria</taxon>
        <taxon>Pseudomonadati</taxon>
        <taxon>Campylobacterota</taxon>
        <taxon>Epsilonproteobacteria</taxon>
        <taxon>Campylobacterales</taxon>
        <taxon>Helicobacteraceae</taxon>
        <taxon>Helicobacter</taxon>
    </lineage>
</organism>
<accession>T1DV07</accession>
<name>T1DV07_9HELI</name>
<reference evidence="2 3" key="1">
    <citation type="journal article" date="2013" name="Genome Announc.">
        <title>Draft Genome Sequence of Helicobacter fennelliae Strain MRY12-0050, Isolated from a Bacteremia Patient.</title>
        <authorList>
            <person name="Rimbara E."/>
            <person name="Matsui M."/>
            <person name="Mori S."/>
            <person name="Suzuki S."/>
            <person name="Suzuki M."/>
            <person name="Kim H."/>
            <person name="Sekizuka T."/>
            <person name="Kuroda M."/>
            <person name="Shibayama K."/>
        </authorList>
    </citation>
    <scope>NUCLEOTIDE SEQUENCE [LARGE SCALE GENOMIC DNA]</scope>
    <source>
        <strain evidence="2 3">MRY12-0050</strain>
    </source>
</reference>
<keyword evidence="3" id="KW-1185">Reference proteome</keyword>
<dbReference type="InterPro" id="IPR050508">
    <property type="entry name" value="Methyltransf_Superfamily"/>
</dbReference>
<dbReference type="InterPro" id="IPR013216">
    <property type="entry name" value="Methyltransf_11"/>
</dbReference>
<dbReference type="CDD" id="cd02440">
    <property type="entry name" value="AdoMet_MTases"/>
    <property type="match status" value="1"/>
</dbReference>
<dbReference type="PANTHER" id="PTHR42912">
    <property type="entry name" value="METHYLTRANSFERASE"/>
    <property type="match status" value="1"/>
</dbReference>
<dbReference type="STRING" id="1325130.HFN_1720"/>
<evidence type="ECO:0000259" key="1">
    <source>
        <dbReference type="Pfam" id="PF08241"/>
    </source>
</evidence>
<comment type="caution">
    <text evidence="2">The sequence shown here is derived from an EMBL/GenBank/DDBJ whole genome shotgun (WGS) entry which is preliminary data.</text>
</comment>
<dbReference type="InterPro" id="IPR029063">
    <property type="entry name" value="SAM-dependent_MTases_sf"/>
</dbReference>
<keyword evidence="2" id="KW-0489">Methyltransferase</keyword>
<keyword evidence="2" id="KW-0808">Transferase</keyword>